<dbReference type="Proteomes" id="UP000232688">
    <property type="component" value="Unassembled WGS sequence"/>
</dbReference>
<gene>
    <name evidence="2" type="ORF">RhiirA1_393501</name>
    <name evidence="1" type="ORF">RhiirA5_370578</name>
</gene>
<organism evidence="2 3">
    <name type="scientific">Rhizophagus irregularis</name>
    <dbReference type="NCBI Taxonomy" id="588596"/>
    <lineage>
        <taxon>Eukaryota</taxon>
        <taxon>Fungi</taxon>
        <taxon>Fungi incertae sedis</taxon>
        <taxon>Mucoromycota</taxon>
        <taxon>Glomeromycotina</taxon>
        <taxon>Glomeromycetes</taxon>
        <taxon>Glomerales</taxon>
        <taxon>Glomeraceae</taxon>
        <taxon>Rhizophagus</taxon>
    </lineage>
</organism>
<evidence type="ECO:0000313" key="2">
    <source>
        <dbReference type="EMBL" id="PKC67705.1"/>
    </source>
</evidence>
<evidence type="ECO:0000313" key="1">
    <source>
        <dbReference type="EMBL" id="PKC15536.1"/>
    </source>
</evidence>
<reference evidence="1 4" key="2">
    <citation type="submission" date="2017-09" db="EMBL/GenBank/DDBJ databases">
        <title>Extensive intraspecific genome diversity in a model arbuscular mycorrhizal fungus.</title>
        <authorList>
            <person name="Chen E.C."/>
            <person name="Morin E."/>
            <person name="Beaudet D."/>
            <person name="Noel J."/>
            <person name="Ndikumana S."/>
            <person name="Charron P."/>
            <person name="St-Onge C."/>
            <person name="Giorgi J."/>
            <person name="Grigoriev I.V."/>
            <person name="Roux C."/>
            <person name="Martin F.M."/>
            <person name="Corradi N."/>
        </authorList>
    </citation>
    <scope>NUCLEOTIDE SEQUENCE [LARGE SCALE GENOMIC DNA]</scope>
    <source>
        <strain evidence="1 4">A5</strain>
    </source>
</reference>
<comment type="caution">
    <text evidence="2">The sequence shown here is derived from an EMBL/GenBank/DDBJ whole genome shotgun (WGS) entry which is preliminary data.</text>
</comment>
<evidence type="ECO:0000313" key="4">
    <source>
        <dbReference type="Proteomes" id="UP000232722"/>
    </source>
</evidence>
<evidence type="ECO:0000313" key="3">
    <source>
        <dbReference type="Proteomes" id="UP000232688"/>
    </source>
</evidence>
<dbReference type="EMBL" id="LLXJ01000083">
    <property type="protein sequence ID" value="PKC15536.1"/>
    <property type="molecule type" value="Genomic_DNA"/>
</dbReference>
<name>A0A2I1ESD5_9GLOM</name>
<reference evidence="1 4" key="1">
    <citation type="submission" date="2016-04" db="EMBL/GenBank/DDBJ databases">
        <title>Genome analyses suggest a sexual origin of heterokaryosis in a supposedly ancient asexual fungus.</title>
        <authorList>
            <person name="Ropars J."/>
            <person name="Sedzielewska K."/>
            <person name="Noel J."/>
            <person name="Charron P."/>
            <person name="Farinelli L."/>
            <person name="Marton T."/>
            <person name="Kruger M."/>
            <person name="Pelin A."/>
            <person name="Brachmann A."/>
            <person name="Corradi N."/>
        </authorList>
    </citation>
    <scope>NUCLEOTIDE SEQUENCE [LARGE SCALE GENOMIC DNA]</scope>
    <source>
        <strain evidence="1 4">A5</strain>
    </source>
</reference>
<reference evidence="2 3" key="3">
    <citation type="submission" date="2017-10" db="EMBL/GenBank/DDBJ databases">
        <title>Extensive intraspecific genome diversity in a model arbuscular mycorrhizal fungus.</title>
        <authorList>
            <person name="Chen E.C.H."/>
            <person name="Morin E."/>
            <person name="Baudet D."/>
            <person name="Noel J."/>
            <person name="Ndikumana S."/>
            <person name="Charron P."/>
            <person name="St-Onge C."/>
            <person name="Giorgi J."/>
            <person name="Grigoriev I.V."/>
            <person name="Roux C."/>
            <person name="Martin F.M."/>
            <person name="Corradi N."/>
        </authorList>
    </citation>
    <scope>NUCLEOTIDE SEQUENCE [LARGE SCALE GENOMIC DNA]</scope>
    <source>
        <strain evidence="2 3">A1</strain>
    </source>
</reference>
<dbReference type="VEuPathDB" id="FungiDB:RhiirA1_393501"/>
<dbReference type="AlphaFoldDB" id="A0A2I1ESD5"/>
<proteinExistence type="predicted"/>
<reference evidence="2 3" key="4">
    <citation type="submission" date="2017-10" db="EMBL/GenBank/DDBJ databases">
        <title>Genome analyses suggest a sexual origin of heterokaryosis in a supposedly ancient asexual fungus.</title>
        <authorList>
            <person name="Corradi N."/>
            <person name="Sedzielewska K."/>
            <person name="Noel J."/>
            <person name="Charron P."/>
            <person name="Farinelli L."/>
            <person name="Marton T."/>
            <person name="Kruger M."/>
            <person name="Pelin A."/>
            <person name="Brachmann A."/>
            <person name="Corradi N."/>
        </authorList>
    </citation>
    <scope>NUCLEOTIDE SEQUENCE [LARGE SCALE GENOMIC DNA]</scope>
    <source>
        <strain evidence="2 3">A1</strain>
    </source>
</reference>
<dbReference type="Proteomes" id="UP000232722">
    <property type="component" value="Unassembled WGS sequence"/>
</dbReference>
<sequence length="177" mass="20190">MSLSALSESVVAYNIDLYSHLWSYGSKKATKKNISKEMIPDDQILKQMSLSALSESVVTYNIDLYSHLWSYESKKATKKNISKAMIPDDQILKQMSLSALSESVVAYNIDLYSHLWSYGPKKPSRKFQTPCEMTKKNFNTHNITILSLSWLAIHVVGKKNYYVGVVKNPNLIYTVLR</sequence>
<accession>A0A2I1ESD5</accession>
<protein>
    <submittedName>
        <fullName evidence="2">Uncharacterized protein</fullName>
    </submittedName>
</protein>
<dbReference type="EMBL" id="LLXH01000376">
    <property type="protein sequence ID" value="PKC67705.1"/>
    <property type="molecule type" value="Genomic_DNA"/>
</dbReference>